<name>A0A6G0X9J3_9STRA</name>
<proteinExistence type="predicted"/>
<protein>
    <submittedName>
        <fullName evidence="1">Uncharacterized protein</fullName>
    </submittedName>
</protein>
<reference evidence="1 2" key="1">
    <citation type="submission" date="2019-07" db="EMBL/GenBank/DDBJ databases">
        <title>Genomics analysis of Aphanomyces spp. identifies a new class of oomycete effector associated with host adaptation.</title>
        <authorList>
            <person name="Gaulin E."/>
        </authorList>
    </citation>
    <scope>NUCLEOTIDE SEQUENCE [LARGE SCALE GENOMIC DNA]</scope>
    <source>
        <strain evidence="1 2">ATCC 201684</strain>
    </source>
</reference>
<dbReference type="EMBL" id="VJMJ01000088">
    <property type="protein sequence ID" value="KAF0736622.1"/>
    <property type="molecule type" value="Genomic_DNA"/>
</dbReference>
<sequence>MRRCAFGNLLRRRDLGVDYANDTTLLQLVDDVRRTVESCFITQGARGESNHMRDSVRLVLGGVRVGAQLLGTSNNVDETTVVLDALLGAAALLLLRVFLLGHLGGLVLHLTGTRQRTVDLTTTAQTQDQVQRRFLLDVVVAQRASIFQLLASKDQALLIRRNAFLVLDLLLDVVDRVRRLDVQRDRLPSQRLDENLHISTFASLQK</sequence>
<comment type="caution">
    <text evidence="1">The sequence shown here is derived from an EMBL/GenBank/DDBJ whole genome shotgun (WGS) entry which is preliminary data.</text>
</comment>
<gene>
    <name evidence="1" type="ORF">Ae201684_007072</name>
</gene>
<evidence type="ECO:0000313" key="2">
    <source>
        <dbReference type="Proteomes" id="UP000481153"/>
    </source>
</evidence>
<evidence type="ECO:0000313" key="1">
    <source>
        <dbReference type="EMBL" id="KAF0736622.1"/>
    </source>
</evidence>
<keyword evidence="2" id="KW-1185">Reference proteome</keyword>
<organism evidence="1 2">
    <name type="scientific">Aphanomyces euteiches</name>
    <dbReference type="NCBI Taxonomy" id="100861"/>
    <lineage>
        <taxon>Eukaryota</taxon>
        <taxon>Sar</taxon>
        <taxon>Stramenopiles</taxon>
        <taxon>Oomycota</taxon>
        <taxon>Saprolegniomycetes</taxon>
        <taxon>Saprolegniales</taxon>
        <taxon>Verrucalvaceae</taxon>
        <taxon>Aphanomyces</taxon>
    </lineage>
</organism>
<accession>A0A6G0X9J3</accession>
<dbReference type="AlphaFoldDB" id="A0A6G0X9J3"/>
<dbReference type="Proteomes" id="UP000481153">
    <property type="component" value="Unassembled WGS sequence"/>
</dbReference>